<comment type="caution">
    <text evidence="1">The sequence shown here is derived from an EMBL/GenBank/DDBJ whole genome shotgun (WGS) entry which is preliminary data.</text>
</comment>
<name>A0AAV9SU43_9PEZI</name>
<accession>A0AAV9SU43</accession>
<proteinExistence type="predicted"/>
<dbReference type="EMBL" id="JASAOK010000056">
    <property type="protein sequence ID" value="KAK6206256.1"/>
    <property type="molecule type" value="Genomic_DNA"/>
</dbReference>
<protein>
    <submittedName>
        <fullName evidence="1">Uncharacterized protein</fullName>
    </submittedName>
</protein>
<organism evidence="1 2">
    <name type="scientific">Colletotrichum tabaci</name>
    <dbReference type="NCBI Taxonomy" id="1209068"/>
    <lineage>
        <taxon>Eukaryota</taxon>
        <taxon>Fungi</taxon>
        <taxon>Dikarya</taxon>
        <taxon>Ascomycota</taxon>
        <taxon>Pezizomycotina</taxon>
        <taxon>Sordariomycetes</taxon>
        <taxon>Hypocreomycetidae</taxon>
        <taxon>Glomerellales</taxon>
        <taxon>Glomerellaceae</taxon>
        <taxon>Colletotrichum</taxon>
        <taxon>Colletotrichum destructivum species complex</taxon>
    </lineage>
</organism>
<keyword evidence="2" id="KW-1185">Reference proteome</keyword>
<gene>
    <name evidence="1" type="ORF">QIS74_13675</name>
</gene>
<evidence type="ECO:0000313" key="2">
    <source>
        <dbReference type="Proteomes" id="UP001327957"/>
    </source>
</evidence>
<sequence length="75" mass="8804">MRDKSIAFRRQVKHLRFAEICSRDNLIRTRLHHPTQLGYDLNDIEWAFVRNTMLVKLGLAVKEEAMLNVVNKPEG</sequence>
<dbReference type="AlphaFoldDB" id="A0AAV9SU43"/>
<reference evidence="1 2" key="1">
    <citation type="submission" date="2023-04" db="EMBL/GenBank/DDBJ databases">
        <title>Colletotrichum tabacum stain YC1 causing leaf anthracnose on Nicotiana tabacum(L.) cv.</title>
        <authorList>
            <person name="Ji Z."/>
            <person name="Wang M."/>
            <person name="Zhang J."/>
            <person name="Wang N."/>
            <person name="Zhou Z."/>
        </authorList>
    </citation>
    <scope>NUCLEOTIDE SEQUENCE [LARGE SCALE GENOMIC DNA]</scope>
    <source>
        <strain evidence="1 2">YC1</strain>
    </source>
</reference>
<dbReference type="Proteomes" id="UP001327957">
    <property type="component" value="Unassembled WGS sequence"/>
</dbReference>
<evidence type="ECO:0000313" key="1">
    <source>
        <dbReference type="EMBL" id="KAK6206256.1"/>
    </source>
</evidence>